<feature type="chain" id="PRO_5012654516" evidence="1">
    <location>
        <begin position="17"/>
        <end position="217"/>
    </location>
</feature>
<name>A0A2C5Y9U8_9HYPO</name>
<gene>
    <name evidence="2" type="ORF">CDD80_2815</name>
</gene>
<keyword evidence="1" id="KW-0732">Signal</keyword>
<comment type="caution">
    <text evidence="2">The sequence shown here is derived from an EMBL/GenBank/DDBJ whole genome shotgun (WGS) entry which is preliminary data.</text>
</comment>
<proteinExistence type="predicted"/>
<reference evidence="2 3" key="1">
    <citation type="submission" date="2017-06" db="EMBL/GenBank/DDBJ databases">
        <title>Ant-infecting Ophiocordyceps genomes reveal a high diversity of potential behavioral manipulation genes and a possible major role for enterotoxins.</title>
        <authorList>
            <person name="De Bekker C."/>
            <person name="Evans H.C."/>
            <person name="Brachmann A."/>
            <person name="Hughes D.P."/>
        </authorList>
    </citation>
    <scope>NUCLEOTIDE SEQUENCE [LARGE SCALE GENOMIC DNA]</scope>
    <source>
        <strain evidence="2 3">Map16</strain>
    </source>
</reference>
<dbReference type="EMBL" id="NJES01000250">
    <property type="protein sequence ID" value="PHH74828.1"/>
    <property type="molecule type" value="Genomic_DNA"/>
</dbReference>
<dbReference type="OrthoDB" id="4928233at2759"/>
<feature type="signal peptide" evidence="1">
    <location>
        <begin position="1"/>
        <end position="16"/>
    </location>
</feature>
<accession>A0A2C5Y9U8</accession>
<organism evidence="2 3">
    <name type="scientific">Ophiocordyceps camponoti-rufipedis</name>
    <dbReference type="NCBI Taxonomy" id="2004952"/>
    <lineage>
        <taxon>Eukaryota</taxon>
        <taxon>Fungi</taxon>
        <taxon>Dikarya</taxon>
        <taxon>Ascomycota</taxon>
        <taxon>Pezizomycotina</taxon>
        <taxon>Sordariomycetes</taxon>
        <taxon>Hypocreomycetidae</taxon>
        <taxon>Hypocreales</taxon>
        <taxon>Ophiocordycipitaceae</taxon>
        <taxon>Ophiocordyceps</taxon>
    </lineage>
</organism>
<protein>
    <submittedName>
        <fullName evidence="2">Uncharacterized protein</fullName>
    </submittedName>
</protein>
<dbReference type="Proteomes" id="UP000226431">
    <property type="component" value="Unassembled WGS sequence"/>
</dbReference>
<sequence length="217" mass="22930">MKFTTVAVCLASTVIAAPTPMSQEQAAINAGIIPDLLNMGITLDRKLNKPLKEIVGASGLLHELLNPVLDVMLGPSVDEKFGIYHSAHAHEGHHEEEDEELHARDVQSAASYQAAAKKGKKGGLKLDEVLVQPVQQVVGTDGLLGKLLNPLVKLLLGDTIGLATKTLGSVTGALTKVLPLNSIPIVKDLPIVKDIPKIINNLPIIGGGDDEEEGDDE</sequence>
<evidence type="ECO:0000313" key="2">
    <source>
        <dbReference type="EMBL" id="PHH74828.1"/>
    </source>
</evidence>
<keyword evidence="3" id="KW-1185">Reference proteome</keyword>
<dbReference type="AlphaFoldDB" id="A0A2C5Y9U8"/>
<evidence type="ECO:0000313" key="3">
    <source>
        <dbReference type="Proteomes" id="UP000226431"/>
    </source>
</evidence>
<evidence type="ECO:0000256" key="1">
    <source>
        <dbReference type="SAM" id="SignalP"/>
    </source>
</evidence>